<keyword evidence="2" id="KW-1185">Reference proteome</keyword>
<name>A0ACC3TGG2_9ASCO</name>
<accession>A0ACC3TGG2</accession>
<dbReference type="Proteomes" id="UP001489719">
    <property type="component" value="Unassembled WGS sequence"/>
</dbReference>
<sequence>MSTAATTLLRNWSWRCAKSSTRKELVTDKWTPCSHSRATTQIHPDLIDAGLIADPFVDLNEHTVQWVGEADWEYQTTFTYSSSVKFTDLVFEGLDTFASVFLNDVKLLETQNMFHSHRIPVQNSLNDGHNTLRIYFCSALLRAQ</sequence>
<dbReference type="EMBL" id="MU970137">
    <property type="protein sequence ID" value="KAK9320252.1"/>
    <property type="molecule type" value="Genomic_DNA"/>
</dbReference>
<evidence type="ECO:0000313" key="2">
    <source>
        <dbReference type="Proteomes" id="UP001489719"/>
    </source>
</evidence>
<proteinExistence type="predicted"/>
<evidence type="ECO:0000313" key="1">
    <source>
        <dbReference type="EMBL" id="KAK9320252.1"/>
    </source>
</evidence>
<reference evidence="2" key="1">
    <citation type="journal article" date="2024" name="Front. Bioeng. Biotechnol.">
        <title>Genome-scale model development and genomic sequencing of the oleaginous clade Lipomyces.</title>
        <authorList>
            <person name="Czajka J.J."/>
            <person name="Han Y."/>
            <person name="Kim J."/>
            <person name="Mondo S.J."/>
            <person name="Hofstad B.A."/>
            <person name="Robles A."/>
            <person name="Haridas S."/>
            <person name="Riley R."/>
            <person name="LaButti K."/>
            <person name="Pangilinan J."/>
            <person name="Andreopoulos W."/>
            <person name="Lipzen A."/>
            <person name="Yan J."/>
            <person name="Wang M."/>
            <person name="Ng V."/>
            <person name="Grigoriev I.V."/>
            <person name="Spatafora J.W."/>
            <person name="Magnuson J.K."/>
            <person name="Baker S.E."/>
            <person name="Pomraning K.R."/>
        </authorList>
    </citation>
    <scope>NUCLEOTIDE SEQUENCE [LARGE SCALE GENOMIC DNA]</scope>
    <source>
        <strain evidence="2">CBS 10300</strain>
    </source>
</reference>
<protein>
    <submittedName>
        <fullName evidence="1">Galactose-binding domain-like protein</fullName>
    </submittedName>
</protein>
<comment type="caution">
    <text evidence="1">The sequence shown here is derived from an EMBL/GenBank/DDBJ whole genome shotgun (WGS) entry which is preliminary data.</text>
</comment>
<gene>
    <name evidence="1" type="ORF">V1517DRAFT_309989</name>
</gene>
<organism evidence="1 2">
    <name type="scientific">Lipomyces orientalis</name>
    <dbReference type="NCBI Taxonomy" id="1233043"/>
    <lineage>
        <taxon>Eukaryota</taxon>
        <taxon>Fungi</taxon>
        <taxon>Dikarya</taxon>
        <taxon>Ascomycota</taxon>
        <taxon>Saccharomycotina</taxon>
        <taxon>Lipomycetes</taxon>
        <taxon>Lipomycetales</taxon>
        <taxon>Lipomycetaceae</taxon>
        <taxon>Lipomyces</taxon>
    </lineage>
</organism>